<keyword evidence="1" id="KW-0547">Nucleotide-binding</keyword>
<dbReference type="GO" id="GO:0006281">
    <property type="term" value="P:DNA repair"/>
    <property type="evidence" value="ECO:0007669"/>
    <property type="project" value="UniProtKB-KW"/>
</dbReference>
<evidence type="ECO:0000259" key="10">
    <source>
        <dbReference type="PROSITE" id="PS51192"/>
    </source>
</evidence>
<feature type="domain" description="Helicase ATP-binding" evidence="10">
    <location>
        <begin position="40"/>
        <end position="216"/>
    </location>
</feature>
<dbReference type="EMBL" id="DTIB01000048">
    <property type="protein sequence ID" value="HGB24846.1"/>
    <property type="molecule type" value="Genomic_DNA"/>
</dbReference>
<evidence type="ECO:0000256" key="1">
    <source>
        <dbReference type="ARBA" id="ARBA00022741"/>
    </source>
</evidence>
<keyword evidence="6" id="KW-0238">DNA-binding</keyword>
<gene>
    <name evidence="12" type="ORF">ENV88_02140</name>
</gene>
<dbReference type="PANTHER" id="PTHR47962">
    <property type="entry name" value="ATP-DEPENDENT HELICASE LHR-RELATED-RELATED"/>
    <property type="match status" value="1"/>
</dbReference>
<organism evidence="12">
    <name type="scientific">Thermofilum pendens</name>
    <dbReference type="NCBI Taxonomy" id="2269"/>
    <lineage>
        <taxon>Archaea</taxon>
        <taxon>Thermoproteota</taxon>
        <taxon>Thermoprotei</taxon>
        <taxon>Thermofilales</taxon>
        <taxon>Thermofilaceae</taxon>
        <taxon>Thermofilum</taxon>
    </lineage>
</organism>
<keyword evidence="8" id="KW-0413">Isomerase</keyword>
<keyword evidence="4 12" id="KW-0347">Helicase</keyword>
<evidence type="ECO:0000256" key="4">
    <source>
        <dbReference type="ARBA" id="ARBA00022806"/>
    </source>
</evidence>
<evidence type="ECO:0000313" key="12">
    <source>
        <dbReference type="EMBL" id="HGB24846.1"/>
    </source>
</evidence>
<keyword evidence="3" id="KW-0378">Hydrolase</keyword>
<accession>A0A7C3WSP4</accession>
<dbReference type="Pfam" id="PF00270">
    <property type="entry name" value="DEAD"/>
    <property type="match status" value="1"/>
</dbReference>
<comment type="similarity">
    <text evidence="9">Belongs to the Lhr helicase family. Lhr-Core subfamily.</text>
</comment>
<comment type="caution">
    <text evidence="12">The sequence shown here is derived from an EMBL/GenBank/DDBJ whole genome shotgun (WGS) entry which is preliminary data.</text>
</comment>
<dbReference type="InterPro" id="IPR014001">
    <property type="entry name" value="Helicase_ATP-bd"/>
</dbReference>
<dbReference type="InterPro" id="IPR027417">
    <property type="entry name" value="P-loop_NTPase"/>
</dbReference>
<evidence type="ECO:0000256" key="8">
    <source>
        <dbReference type="ARBA" id="ARBA00023235"/>
    </source>
</evidence>
<evidence type="ECO:0000256" key="7">
    <source>
        <dbReference type="ARBA" id="ARBA00023204"/>
    </source>
</evidence>
<keyword evidence="5" id="KW-0067">ATP-binding</keyword>
<dbReference type="InterPro" id="IPR001650">
    <property type="entry name" value="Helicase_C-like"/>
</dbReference>
<proteinExistence type="inferred from homology"/>
<evidence type="ECO:0000256" key="9">
    <source>
        <dbReference type="ARBA" id="ARBA00093467"/>
    </source>
</evidence>
<protein>
    <submittedName>
        <fullName evidence="12">DEAD/DEAH box helicase</fullName>
    </submittedName>
</protein>
<evidence type="ECO:0000256" key="6">
    <source>
        <dbReference type="ARBA" id="ARBA00023125"/>
    </source>
</evidence>
<dbReference type="InterPro" id="IPR013701">
    <property type="entry name" value="Lhr-like_DEAD/DEAH_assoc"/>
</dbReference>
<dbReference type="GO" id="GO:0016887">
    <property type="term" value="F:ATP hydrolysis activity"/>
    <property type="evidence" value="ECO:0007669"/>
    <property type="project" value="TreeGrafter"/>
</dbReference>
<dbReference type="PROSITE" id="PS51192">
    <property type="entry name" value="HELICASE_ATP_BIND_1"/>
    <property type="match status" value="1"/>
</dbReference>
<dbReference type="Gene3D" id="3.40.50.300">
    <property type="entry name" value="P-loop containing nucleotide triphosphate hydrolases"/>
    <property type="match status" value="2"/>
</dbReference>
<dbReference type="Pfam" id="PF19306">
    <property type="entry name" value="WHD_Lhr"/>
    <property type="match status" value="1"/>
</dbReference>
<sequence length="940" mass="105389">MEHVLSYWRDLDQVGLHPRLKEALRELGYSQLNILQVRSLERARVYENLLLVAPTGSGKTEAAMLPVLENLLAEGGRPVYALYITPLRALNRDIHFRVKELWERLGFSAEIRHGDTPQSARRRIAENPPYLLITTPETLQFLLVDRRLREALRNVKWVIVDEVHELLDDKRGTQLALALERLRLVASRLRVVGLSATLRDPQLALNFLTGGRPGDVVEWEEKKSYEVAVEEPPLPSSGGEPDVFRESLRKVAEKAREGGVLVFTNTRDTAELVGRMLSMDCELNIRVHHGSLSRAEREDVERMFKEGSLQAVVATSSLELGIDIGYVKLVVQYGSPRQAVKVLQRVGRAGHKITEVSRGVIVPLGLEDMVEAAVLAKRAVRGDLEEPRLFMDSLDVLAHQVAGLVLEYGTLSFEKLYRVVTRAYPYFNLSASLLARLLRFLDQLGVVRFDGETARMGRRTISYYYSSASMIPETPSLDVVDAASRRTIGHLDYSFASMLSEGKAIILGGRTWVIEDIDVESGKVLVRELTGELGEPPIWTGMSLPVEWRAAREVGSLYRRLFEALSSPEKLERLRREYSLPPEGFKRLLELVAKQAQHGLKLDGRVLVEVSRSRGKGFIAVHSFLGTRGNNLLATLLAYAARAVTGVSARYFADPYRVLLISSRPLSVTEVEETLRRGLQMALANLEDVIRESYAYDVELLNIAGRMGVVDRRKMREAAAPLGVLKKKLRETPVDEEAIRSCLMEHFDLESVQRLLEMINAGSYRVVEVQELSPLAQLIFEKPAVKSGIVAAGIPVEAVLNAVLRRLESSKVILFCALCNNWQAEVRVSEAKNYPACPKCGSRAIAVLRSYEADAIPLFVRWRRGEKLTKEEMKLVEKVRHSANLFMSHGYKAVLTLAGHGIGPATARAILAKSPDMESLLKNILEAEVNFTKNRKYWED</sequence>
<dbReference type="SMART" id="SM00490">
    <property type="entry name" value="HELICc"/>
    <property type="match status" value="1"/>
</dbReference>
<evidence type="ECO:0000256" key="2">
    <source>
        <dbReference type="ARBA" id="ARBA00022763"/>
    </source>
</evidence>
<feature type="domain" description="Helicase C-terminal" evidence="11">
    <location>
        <begin position="247"/>
        <end position="395"/>
    </location>
</feature>
<evidence type="ECO:0000256" key="5">
    <source>
        <dbReference type="ARBA" id="ARBA00022840"/>
    </source>
</evidence>
<keyword evidence="7" id="KW-0234">DNA repair</keyword>
<dbReference type="InterPro" id="IPR052511">
    <property type="entry name" value="ATP-dep_Helicase"/>
</dbReference>
<name>A0A7C3WSP4_THEPE</name>
<evidence type="ECO:0000256" key="3">
    <source>
        <dbReference type="ARBA" id="ARBA00022801"/>
    </source>
</evidence>
<dbReference type="GO" id="GO:0005524">
    <property type="term" value="F:ATP binding"/>
    <property type="evidence" value="ECO:0007669"/>
    <property type="project" value="UniProtKB-KW"/>
</dbReference>
<dbReference type="SMART" id="SM00487">
    <property type="entry name" value="DEXDc"/>
    <property type="match status" value="1"/>
</dbReference>
<dbReference type="GO" id="GO:0140097">
    <property type="term" value="F:catalytic activity, acting on DNA"/>
    <property type="evidence" value="ECO:0007669"/>
    <property type="project" value="UniProtKB-ARBA"/>
</dbReference>
<dbReference type="PANTHER" id="PTHR47962:SF5">
    <property type="entry name" value="ATP-DEPENDENT HELICASE LHR-RELATED"/>
    <property type="match status" value="1"/>
</dbReference>
<dbReference type="InterPro" id="IPR011545">
    <property type="entry name" value="DEAD/DEAH_box_helicase_dom"/>
</dbReference>
<dbReference type="AlphaFoldDB" id="A0A7C3WSP4"/>
<dbReference type="PIRSF" id="PIRSF037307">
    <property type="entry name" value="Lhr-like_helic_prd"/>
    <property type="match status" value="1"/>
</dbReference>
<dbReference type="InterPro" id="IPR045628">
    <property type="entry name" value="Lhr_WH_dom"/>
</dbReference>
<keyword evidence="2" id="KW-0227">DNA damage</keyword>
<dbReference type="Pfam" id="PF00271">
    <property type="entry name" value="Helicase_C"/>
    <property type="match status" value="1"/>
</dbReference>
<dbReference type="InterPro" id="IPR017170">
    <property type="entry name" value="Lhr-like"/>
</dbReference>
<dbReference type="SUPFAM" id="SSF52540">
    <property type="entry name" value="P-loop containing nucleoside triphosphate hydrolases"/>
    <property type="match status" value="1"/>
</dbReference>
<dbReference type="Pfam" id="PF08494">
    <property type="entry name" value="DEAD_assoc"/>
    <property type="match status" value="1"/>
</dbReference>
<dbReference type="GO" id="GO:0003677">
    <property type="term" value="F:DNA binding"/>
    <property type="evidence" value="ECO:0007669"/>
    <property type="project" value="UniProtKB-KW"/>
</dbReference>
<evidence type="ECO:0000259" key="11">
    <source>
        <dbReference type="PROSITE" id="PS51194"/>
    </source>
</evidence>
<dbReference type="GO" id="GO:0004386">
    <property type="term" value="F:helicase activity"/>
    <property type="evidence" value="ECO:0007669"/>
    <property type="project" value="UniProtKB-KW"/>
</dbReference>
<reference evidence="12" key="1">
    <citation type="journal article" date="2020" name="mSystems">
        <title>Genome- and Community-Level Interaction Insights into Carbon Utilization and Element Cycling Functions of Hydrothermarchaeota in Hydrothermal Sediment.</title>
        <authorList>
            <person name="Zhou Z."/>
            <person name="Liu Y."/>
            <person name="Xu W."/>
            <person name="Pan J."/>
            <person name="Luo Z.H."/>
            <person name="Li M."/>
        </authorList>
    </citation>
    <scope>NUCLEOTIDE SEQUENCE [LARGE SCALE GENOMIC DNA]</scope>
    <source>
        <strain evidence="12">SpSt-8</strain>
    </source>
</reference>
<dbReference type="PROSITE" id="PS51194">
    <property type="entry name" value="HELICASE_CTER"/>
    <property type="match status" value="1"/>
</dbReference>